<keyword evidence="9" id="KW-1185">Reference proteome</keyword>
<comment type="similarity">
    <text evidence="5">Belongs to the NtaA/SnaA/DszA monooxygenase family.</text>
</comment>
<dbReference type="NCBIfam" id="TIGR03860">
    <property type="entry name" value="FMN_nitrolo"/>
    <property type="match status" value="1"/>
</dbReference>
<dbReference type="Proteomes" id="UP000799423">
    <property type="component" value="Unassembled WGS sequence"/>
</dbReference>
<protein>
    <submittedName>
        <fullName evidence="8">Nitrilotriacetate monooxygenase component A/pristinamycin IIA synthase subunit A</fullName>
    </submittedName>
</protein>
<accession>A0A6A7APR5</accession>
<sequence length="493" mass="54510">MAKRKRQEDHAKNGSRNGHKVPGKKLIINAFVEMCSGHQSPGLWRHPDDHSHEFGDVDHWVELAKLLEDAKVHGIFIADVLGGYDVYNGNLDAAKISGAQWPVNEPLAVVSAMAAATKSIGFGVTVSTTYEQPYHLARRLSTVDHLSKGRLGWNIVTSYLDSAARNMGMKEQLPHDERYAQADEYVKVMYKLFESSWRDDAVILDRKRGVYTEPDRVRQINHEGRYFSVPGPHICQPSPQRTPLILQAGGSKAGKTFAAENAEAIFVSAHAPAVCAKNIAEIRELATSQFGRDAKNIKVLALVTPIIGKTEQEAQAKLKEYRKYASLEGALALFCGWTGIDLGKYGDDEELRHVESNAVRSTVEGYARFSPGTSKWTKHTVAEHVSIGGNGPIFVGTAAQVADGFQAWVDEADVDGFNIAYALFPQSFKDVIELLLPELQARGLFWDDYSVQGGTYRENFYAKKGQTGPLDEHVASTYRWKAGVDAKDHVIPE</sequence>
<evidence type="ECO:0000256" key="6">
    <source>
        <dbReference type="SAM" id="MobiDB-lite"/>
    </source>
</evidence>
<organism evidence="8 9">
    <name type="scientific">Plenodomus tracheiphilus IPT5</name>
    <dbReference type="NCBI Taxonomy" id="1408161"/>
    <lineage>
        <taxon>Eukaryota</taxon>
        <taxon>Fungi</taxon>
        <taxon>Dikarya</taxon>
        <taxon>Ascomycota</taxon>
        <taxon>Pezizomycotina</taxon>
        <taxon>Dothideomycetes</taxon>
        <taxon>Pleosporomycetidae</taxon>
        <taxon>Pleosporales</taxon>
        <taxon>Pleosporineae</taxon>
        <taxon>Leptosphaeriaceae</taxon>
        <taxon>Plenodomus</taxon>
    </lineage>
</organism>
<dbReference type="InterPro" id="IPR011251">
    <property type="entry name" value="Luciferase-like_dom"/>
</dbReference>
<dbReference type="InterPro" id="IPR051260">
    <property type="entry name" value="Diverse_substr_monoxygenases"/>
</dbReference>
<gene>
    <name evidence="8" type="ORF">T440DRAFT_408645</name>
</gene>
<feature type="compositionally biased region" description="Basic and acidic residues" evidence="6">
    <location>
        <begin position="1"/>
        <end position="12"/>
    </location>
</feature>
<evidence type="ECO:0000256" key="2">
    <source>
        <dbReference type="ARBA" id="ARBA00022643"/>
    </source>
</evidence>
<evidence type="ECO:0000256" key="3">
    <source>
        <dbReference type="ARBA" id="ARBA00023002"/>
    </source>
</evidence>
<evidence type="ECO:0000313" key="9">
    <source>
        <dbReference type="Proteomes" id="UP000799423"/>
    </source>
</evidence>
<evidence type="ECO:0000256" key="4">
    <source>
        <dbReference type="ARBA" id="ARBA00023033"/>
    </source>
</evidence>
<name>A0A6A7APR5_9PLEO</name>
<proteinExistence type="inferred from homology"/>
<dbReference type="EMBL" id="MU006353">
    <property type="protein sequence ID" value="KAF2845152.1"/>
    <property type="molecule type" value="Genomic_DNA"/>
</dbReference>
<feature type="domain" description="Luciferase-like" evidence="7">
    <location>
        <begin position="46"/>
        <end position="410"/>
    </location>
</feature>
<dbReference type="PANTHER" id="PTHR30011:SF16">
    <property type="entry name" value="C2H2 FINGER DOMAIN TRANSCRIPTION FACTOR (EUROFUNG)-RELATED"/>
    <property type="match status" value="1"/>
</dbReference>
<evidence type="ECO:0000256" key="5">
    <source>
        <dbReference type="ARBA" id="ARBA00033748"/>
    </source>
</evidence>
<reference evidence="8" key="1">
    <citation type="submission" date="2020-01" db="EMBL/GenBank/DDBJ databases">
        <authorList>
            <consortium name="DOE Joint Genome Institute"/>
            <person name="Haridas S."/>
            <person name="Albert R."/>
            <person name="Binder M."/>
            <person name="Bloem J."/>
            <person name="Labutti K."/>
            <person name="Salamov A."/>
            <person name="Andreopoulos B."/>
            <person name="Baker S.E."/>
            <person name="Barry K."/>
            <person name="Bills G."/>
            <person name="Bluhm B.H."/>
            <person name="Cannon C."/>
            <person name="Castanera R."/>
            <person name="Culley D.E."/>
            <person name="Daum C."/>
            <person name="Ezra D."/>
            <person name="Gonzalez J.B."/>
            <person name="Henrissat B."/>
            <person name="Kuo A."/>
            <person name="Liang C."/>
            <person name="Lipzen A."/>
            <person name="Lutzoni F."/>
            <person name="Magnuson J."/>
            <person name="Mondo S."/>
            <person name="Nolan M."/>
            <person name="Ohm R."/>
            <person name="Pangilinan J."/>
            <person name="Park H.-J."/>
            <person name="Ramirez L."/>
            <person name="Alfaro M."/>
            <person name="Sun H."/>
            <person name="Tritt A."/>
            <person name="Yoshinaga Y."/>
            <person name="Zwiers L.-H."/>
            <person name="Turgeon B.G."/>
            <person name="Goodwin S.B."/>
            <person name="Spatafora J.W."/>
            <person name="Crous P.W."/>
            <person name="Grigoriev I.V."/>
        </authorList>
    </citation>
    <scope>NUCLEOTIDE SEQUENCE</scope>
    <source>
        <strain evidence="8">IPT5</strain>
    </source>
</reference>
<keyword evidence="2" id="KW-0288">FMN</keyword>
<keyword evidence="4 8" id="KW-0503">Monooxygenase</keyword>
<dbReference type="Pfam" id="PF00296">
    <property type="entry name" value="Bac_luciferase"/>
    <property type="match status" value="1"/>
</dbReference>
<dbReference type="InterPro" id="IPR016215">
    <property type="entry name" value="NTA_MOA"/>
</dbReference>
<evidence type="ECO:0000313" key="8">
    <source>
        <dbReference type="EMBL" id="KAF2845152.1"/>
    </source>
</evidence>
<dbReference type="SUPFAM" id="SSF51679">
    <property type="entry name" value="Bacterial luciferase-like"/>
    <property type="match status" value="1"/>
</dbReference>
<evidence type="ECO:0000259" key="7">
    <source>
        <dbReference type="Pfam" id="PF00296"/>
    </source>
</evidence>
<feature type="region of interest" description="Disordered" evidence="6">
    <location>
        <begin position="1"/>
        <end position="21"/>
    </location>
</feature>
<dbReference type="Gene3D" id="3.20.20.30">
    <property type="entry name" value="Luciferase-like domain"/>
    <property type="match status" value="1"/>
</dbReference>
<dbReference type="InterPro" id="IPR036661">
    <property type="entry name" value="Luciferase-like_sf"/>
</dbReference>
<dbReference type="AlphaFoldDB" id="A0A6A7APR5"/>
<dbReference type="PIRSF" id="PIRSF000337">
    <property type="entry name" value="NTA_MOA"/>
    <property type="match status" value="1"/>
</dbReference>
<keyword evidence="1" id="KW-0285">Flavoprotein</keyword>
<evidence type="ECO:0000256" key="1">
    <source>
        <dbReference type="ARBA" id="ARBA00022630"/>
    </source>
</evidence>
<dbReference type="OrthoDB" id="5561043at2759"/>
<dbReference type="PANTHER" id="PTHR30011">
    <property type="entry name" value="ALKANESULFONATE MONOOXYGENASE-RELATED"/>
    <property type="match status" value="1"/>
</dbReference>
<dbReference type="GO" id="GO:0016705">
    <property type="term" value="F:oxidoreductase activity, acting on paired donors, with incorporation or reduction of molecular oxygen"/>
    <property type="evidence" value="ECO:0007669"/>
    <property type="project" value="InterPro"/>
</dbReference>
<keyword evidence="3" id="KW-0560">Oxidoreductase</keyword>
<dbReference type="GO" id="GO:0004497">
    <property type="term" value="F:monooxygenase activity"/>
    <property type="evidence" value="ECO:0007669"/>
    <property type="project" value="UniProtKB-KW"/>
</dbReference>